<evidence type="ECO:0000256" key="2">
    <source>
        <dbReference type="ARBA" id="ARBA00006739"/>
    </source>
</evidence>
<dbReference type="InterPro" id="IPR001173">
    <property type="entry name" value="Glyco_trans_2-like"/>
</dbReference>
<protein>
    <submittedName>
        <fullName evidence="6">Glycosyltransferase, GT2 family</fullName>
    </submittedName>
</protein>
<proteinExistence type="inferred from homology"/>
<dbReference type="SUPFAM" id="SSF53448">
    <property type="entry name" value="Nucleotide-diphospho-sugar transferases"/>
    <property type="match status" value="1"/>
</dbReference>
<dbReference type="Pfam" id="PF00535">
    <property type="entry name" value="Glycos_transf_2"/>
    <property type="match status" value="1"/>
</dbReference>
<evidence type="ECO:0000256" key="3">
    <source>
        <dbReference type="ARBA" id="ARBA00022676"/>
    </source>
</evidence>
<keyword evidence="4 6" id="KW-0808">Transferase</keyword>
<dbReference type="Gene3D" id="3.90.550.10">
    <property type="entry name" value="Spore Coat Polysaccharide Biosynthesis Protein SpsA, Chain A"/>
    <property type="match status" value="1"/>
</dbReference>
<sequence length="301" mass="34445">MKKCVDIVVTYNRKELLRENISALIKQSYRDHDILVIDNASTDGTQKMVEELNNPFIRYYNTGKNLGGAGGFSYGLKIAAEGNYRYAWIMDDDSIPENSALESLINKSDALKDEFSFLASLVYWIDGNIFPMNFPRCDYKVVDKTPHMFVNKFRLLPITGGSFVGCFVNLQVVRKVGLPIADFFIYGDDLEYTHRLKKEKPCYLDMDSSILHKAPSNKGADIATAGVDRIPRFFYQSRNGMYVARKDKKVLLRFAEVGRRTLRILKEAPDYKGKRIWMLAKGTICGLVYNPQIEYPNSHRV</sequence>
<evidence type="ECO:0000313" key="7">
    <source>
        <dbReference type="Proteomes" id="UP000182121"/>
    </source>
</evidence>
<evidence type="ECO:0000259" key="5">
    <source>
        <dbReference type="Pfam" id="PF00535"/>
    </source>
</evidence>
<dbReference type="RefSeq" id="WP_074664295.1">
    <property type="nucleotide sequence ID" value="NZ_FOIO01000076.1"/>
</dbReference>
<comment type="pathway">
    <text evidence="1">Cell wall biogenesis; cell wall polysaccharide biosynthesis.</text>
</comment>
<name>A0A1I0JZN6_9FIRM</name>
<comment type="similarity">
    <text evidence="2">Belongs to the glycosyltransferase 2 family.</text>
</comment>
<reference evidence="6 7" key="1">
    <citation type="submission" date="2016-10" db="EMBL/GenBank/DDBJ databases">
        <authorList>
            <person name="Varghese N."/>
            <person name="Submissions S."/>
        </authorList>
    </citation>
    <scope>NUCLEOTIDE SEQUENCE [LARGE SCALE GENOMIC DNA]</scope>
    <source>
        <strain evidence="6 7">NLAE-zl-C196</strain>
    </source>
</reference>
<dbReference type="InterPro" id="IPR029044">
    <property type="entry name" value="Nucleotide-diphossugar_trans"/>
</dbReference>
<accession>A0A1I0JZN6</accession>
<evidence type="ECO:0000256" key="1">
    <source>
        <dbReference type="ARBA" id="ARBA00004776"/>
    </source>
</evidence>
<dbReference type="CDD" id="cd04185">
    <property type="entry name" value="GT_2_like_b"/>
    <property type="match status" value="1"/>
</dbReference>
<evidence type="ECO:0000313" key="6">
    <source>
        <dbReference type="EMBL" id="SEU16326.1"/>
    </source>
</evidence>
<evidence type="ECO:0000256" key="4">
    <source>
        <dbReference type="ARBA" id="ARBA00022679"/>
    </source>
</evidence>
<dbReference type="Proteomes" id="UP000182121">
    <property type="component" value="Unassembled WGS sequence"/>
</dbReference>
<dbReference type="AlphaFoldDB" id="A0A1I0JZN6"/>
<dbReference type="PANTHER" id="PTHR43179">
    <property type="entry name" value="RHAMNOSYLTRANSFERASE WBBL"/>
    <property type="match status" value="1"/>
</dbReference>
<gene>
    <name evidence="6" type="ORF">SAMN05216521_10765</name>
</gene>
<feature type="domain" description="Glycosyltransferase 2-like" evidence="5">
    <location>
        <begin position="7"/>
        <end position="115"/>
    </location>
</feature>
<dbReference type="EMBL" id="FOIO01000076">
    <property type="protein sequence ID" value="SEU16326.1"/>
    <property type="molecule type" value="Genomic_DNA"/>
</dbReference>
<dbReference type="PANTHER" id="PTHR43179:SF12">
    <property type="entry name" value="GALACTOFURANOSYLTRANSFERASE GLFT2"/>
    <property type="match status" value="1"/>
</dbReference>
<organism evidence="6 7">
    <name type="scientific">Enterocloster clostridioformis</name>
    <dbReference type="NCBI Taxonomy" id="1531"/>
    <lineage>
        <taxon>Bacteria</taxon>
        <taxon>Bacillati</taxon>
        <taxon>Bacillota</taxon>
        <taxon>Clostridia</taxon>
        <taxon>Lachnospirales</taxon>
        <taxon>Lachnospiraceae</taxon>
        <taxon>Enterocloster</taxon>
    </lineage>
</organism>
<keyword evidence="3" id="KW-0328">Glycosyltransferase</keyword>
<comment type="caution">
    <text evidence="6">The sequence shown here is derived from an EMBL/GenBank/DDBJ whole genome shotgun (WGS) entry which is preliminary data.</text>
</comment>
<dbReference type="GO" id="GO:0016757">
    <property type="term" value="F:glycosyltransferase activity"/>
    <property type="evidence" value="ECO:0007669"/>
    <property type="project" value="UniProtKB-KW"/>
</dbReference>